<dbReference type="GO" id="GO:0000976">
    <property type="term" value="F:transcription cis-regulatory region binding"/>
    <property type="evidence" value="ECO:0007669"/>
    <property type="project" value="TreeGrafter"/>
</dbReference>
<reference evidence="1" key="1">
    <citation type="submission" date="2020-04" db="EMBL/GenBank/DDBJ databases">
        <authorList>
            <person name="Alioto T."/>
            <person name="Alioto T."/>
            <person name="Gomez Garrido J."/>
        </authorList>
    </citation>
    <scope>NUCLEOTIDE SEQUENCE</scope>
    <source>
        <strain evidence="1">A484AB</strain>
    </source>
</reference>
<dbReference type="InterPro" id="IPR043151">
    <property type="entry name" value="BAH_sf"/>
</dbReference>
<accession>A0A7D9DEY8</accession>
<dbReference type="GO" id="GO:0045892">
    <property type="term" value="P:negative regulation of DNA-templated transcription"/>
    <property type="evidence" value="ECO:0007669"/>
    <property type="project" value="TreeGrafter"/>
</dbReference>
<dbReference type="PANTHER" id="PTHR46576">
    <property type="entry name" value="BROMO ADJACENT HOMOLOGY DOMAIN-CONTAINING 1 PROTEIN"/>
    <property type="match status" value="1"/>
</dbReference>
<dbReference type="GO" id="GO:0003682">
    <property type="term" value="F:chromatin binding"/>
    <property type="evidence" value="ECO:0007669"/>
    <property type="project" value="TreeGrafter"/>
</dbReference>
<dbReference type="EMBL" id="CACRXK020000702">
    <property type="protein sequence ID" value="CAB3984157.1"/>
    <property type="molecule type" value="Genomic_DNA"/>
</dbReference>
<sequence length="114" mass="13215">NEILASRHKDDNSVACIVDKCYVLSYPEYCRHRAATKRSQDSRISSATPVPPVEATHTTREHIPSTCDPKLLFFCRQIYDYRMDICFLKPVAKPGTLFREPCFLKEFCFRINVP</sequence>
<dbReference type="AlphaFoldDB" id="A0A7D9DEY8"/>
<evidence type="ECO:0000313" key="1">
    <source>
        <dbReference type="EMBL" id="CAB3984157.1"/>
    </source>
</evidence>
<proteinExistence type="predicted"/>
<dbReference type="GO" id="GO:0031507">
    <property type="term" value="P:heterochromatin formation"/>
    <property type="evidence" value="ECO:0007669"/>
    <property type="project" value="TreeGrafter"/>
</dbReference>
<dbReference type="PANTHER" id="PTHR46576:SF1">
    <property type="entry name" value="BROMO ADJACENT HOMOLOGY DOMAIN-CONTAINING 1 PROTEIN"/>
    <property type="match status" value="1"/>
</dbReference>
<dbReference type="Proteomes" id="UP001152795">
    <property type="component" value="Unassembled WGS sequence"/>
</dbReference>
<evidence type="ECO:0000313" key="2">
    <source>
        <dbReference type="Proteomes" id="UP001152795"/>
    </source>
</evidence>
<feature type="non-terminal residue" evidence="1">
    <location>
        <position position="114"/>
    </location>
</feature>
<protein>
    <submittedName>
        <fullName evidence="1">Bromo adjacent homology domain-containing 1</fullName>
    </submittedName>
</protein>
<dbReference type="OrthoDB" id="1922186at2759"/>
<dbReference type="Gene3D" id="2.30.30.490">
    <property type="match status" value="1"/>
</dbReference>
<name>A0A7D9DEY8_PARCT</name>
<gene>
    <name evidence="1" type="ORF">PACLA_8A059003</name>
</gene>
<dbReference type="GO" id="GO:0005677">
    <property type="term" value="C:chromatin silencing complex"/>
    <property type="evidence" value="ECO:0007669"/>
    <property type="project" value="TreeGrafter"/>
</dbReference>
<keyword evidence="2" id="KW-1185">Reference proteome</keyword>
<dbReference type="InterPro" id="IPR053032">
    <property type="entry name" value="BAH_domain-containing"/>
</dbReference>
<comment type="caution">
    <text evidence="1">The sequence shown here is derived from an EMBL/GenBank/DDBJ whole genome shotgun (WGS) entry which is preliminary data.</text>
</comment>
<organism evidence="1 2">
    <name type="scientific">Paramuricea clavata</name>
    <name type="common">Red gorgonian</name>
    <name type="synonym">Violescent sea-whip</name>
    <dbReference type="NCBI Taxonomy" id="317549"/>
    <lineage>
        <taxon>Eukaryota</taxon>
        <taxon>Metazoa</taxon>
        <taxon>Cnidaria</taxon>
        <taxon>Anthozoa</taxon>
        <taxon>Octocorallia</taxon>
        <taxon>Malacalcyonacea</taxon>
        <taxon>Plexauridae</taxon>
        <taxon>Paramuricea</taxon>
    </lineage>
</organism>